<dbReference type="RefSeq" id="WP_188671753.1">
    <property type="nucleotide sequence ID" value="NZ_BMJH01000001.1"/>
</dbReference>
<evidence type="ECO:0000256" key="7">
    <source>
        <dbReference type="ARBA" id="ARBA00023004"/>
    </source>
</evidence>
<keyword evidence="5" id="KW-0732">Signal</keyword>
<dbReference type="PROSITE" id="PS51404">
    <property type="entry name" value="DYP_PEROXIDASE"/>
    <property type="match status" value="1"/>
</dbReference>
<dbReference type="EMBL" id="BMJH01000001">
    <property type="protein sequence ID" value="GGC62172.1"/>
    <property type="molecule type" value="Genomic_DNA"/>
</dbReference>
<accession>A0A916U686</accession>
<evidence type="ECO:0000256" key="3">
    <source>
        <dbReference type="ARBA" id="ARBA00022617"/>
    </source>
</evidence>
<evidence type="ECO:0000313" key="11">
    <source>
        <dbReference type="EMBL" id="GGC62172.1"/>
    </source>
</evidence>
<comment type="similarity">
    <text evidence="8">Belongs to the DyP-type peroxidase family.</text>
</comment>
<evidence type="ECO:0000313" key="12">
    <source>
        <dbReference type="Proteomes" id="UP000641514"/>
    </source>
</evidence>
<evidence type="ECO:0000256" key="2">
    <source>
        <dbReference type="ARBA" id="ARBA00022559"/>
    </source>
</evidence>
<dbReference type="GO" id="GO:0020037">
    <property type="term" value="F:heme binding"/>
    <property type="evidence" value="ECO:0007669"/>
    <property type="project" value="InterPro"/>
</dbReference>
<evidence type="ECO:0000256" key="8">
    <source>
        <dbReference type="ARBA" id="ARBA00025737"/>
    </source>
</evidence>
<evidence type="ECO:0000256" key="6">
    <source>
        <dbReference type="ARBA" id="ARBA00023002"/>
    </source>
</evidence>
<keyword evidence="3" id="KW-0349">Heme</keyword>
<keyword evidence="6" id="KW-0560">Oxidoreductase</keyword>
<reference evidence="11" key="1">
    <citation type="journal article" date="2014" name="Int. J. Syst. Evol. Microbiol.">
        <title>Complete genome sequence of Corynebacterium casei LMG S-19264T (=DSM 44701T), isolated from a smear-ripened cheese.</title>
        <authorList>
            <consortium name="US DOE Joint Genome Institute (JGI-PGF)"/>
            <person name="Walter F."/>
            <person name="Albersmeier A."/>
            <person name="Kalinowski J."/>
            <person name="Ruckert C."/>
        </authorList>
    </citation>
    <scope>NUCLEOTIDE SEQUENCE</scope>
    <source>
        <strain evidence="11">CGMCC 1.15478</strain>
    </source>
</reference>
<dbReference type="GO" id="GO:0004601">
    <property type="term" value="F:peroxidase activity"/>
    <property type="evidence" value="ECO:0007669"/>
    <property type="project" value="UniProtKB-KW"/>
</dbReference>
<name>A0A916U686_9ACTN</name>
<dbReference type="SUPFAM" id="SSF54909">
    <property type="entry name" value="Dimeric alpha+beta barrel"/>
    <property type="match status" value="1"/>
</dbReference>
<comment type="cofactor">
    <cofactor evidence="1">
        <name>heme b</name>
        <dbReference type="ChEBI" id="CHEBI:60344"/>
    </cofactor>
</comment>
<evidence type="ECO:0000256" key="5">
    <source>
        <dbReference type="ARBA" id="ARBA00022729"/>
    </source>
</evidence>
<protein>
    <submittedName>
        <fullName evidence="11">Iron-dependent peroxidase</fullName>
    </submittedName>
</protein>
<dbReference type="PROSITE" id="PS51318">
    <property type="entry name" value="TAT"/>
    <property type="match status" value="1"/>
</dbReference>
<dbReference type="GO" id="GO:0005829">
    <property type="term" value="C:cytosol"/>
    <property type="evidence" value="ECO:0007669"/>
    <property type="project" value="TreeGrafter"/>
</dbReference>
<dbReference type="GO" id="GO:0046872">
    <property type="term" value="F:metal ion binding"/>
    <property type="evidence" value="ECO:0007669"/>
    <property type="project" value="UniProtKB-KW"/>
</dbReference>
<evidence type="ECO:0000256" key="4">
    <source>
        <dbReference type="ARBA" id="ARBA00022723"/>
    </source>
</evidence>
<comment type="caution">
    <text evidence="11">The sequence shown here is derived from an EMBL/GenBank/DDBJ whole genome shotgun (WGS) entry which is preliminary data.</text>
</comment>
<evidence type="ECO:0000256" key="1">
    <source>
        <dbReference type="ARBA" id="ARBA00001970"/>
    </source>
</evidence>
<dbReference type="PANTHER" id="PTHR30521">
    <property type="entry name" value="DEFERROCHELATASE/PEROXIDASE"/>
    <property type="match status" value="1"/>
</dbReference>
<keyword evidence="2 11" id="KW-0575">Peroxidase</keyword>
<reference evidence="11" key="2">
    <citation type="submission" date="2020-09" db="EMBL/GenBank/DDBJ databases">
        <authorList>
            <person name="Sun Q."/>
            <person name="Zhou Y."/>
        </authorList>
    </citation>
    <scope>NUCLEOTIDE SEQUENCE</scope>
    <source>
        <strain evidence="11">CGMCC 1.15478</strain>
    </source>
</reference>
<keyword evidence="12" id="KW-1185">Reference proteome</keyword>
<evidence type="ECO:0000259" key="10">
    <source>
        <dbReference type="Pfam" id="PF20628"/>
    </source>
</evidence>
<sequence length="407" mass="44302">MRRSDPGYSSGVSRRHILASGALAAGAAGLGWGTRDVVARANDVDTAQGSSTVPFYGEHQAGIATPPQAWGTFVAFDLPSQAQRGDVVGVLTAWTEDAARLTQGKPGLADLEPELAANPSRLTVTIGLGPRVFAVTGTEQHRPPWIAPLPSFDIDELDEKFTGGDLLLQVCADDPVPMAHAIRVLSRSVKTRATVRWVQRGFRDARGSVPEGATMRNLMGQVDGTNNLSPKEPDFGRLVWHNSTQYAWLNGGTSMVVRRIEMELDTWDELGRNDRELSMGRTLVNGAPLTGKDEHDEPDFDAKDRFGIPVIPPSSHIARARALHPDEEFFRRAYNYDDPPSPGQVSNSGLIFATFQADIEKQFLPIQRRLAEFDVLNEWTTPVGSAVFAIPPGCEQGDFIGRPLTGL</sequence>
<dbReference type="NCBIfam" id="TIGR01413">
    <property type="entry name" value="Dyp_perox_fam"/>
    <property type="match status" value="1"/>
</dbReference>
<evidence type="ECO:0000259" key="9">
    <source>
        <dbReference type="Pfam" id="PF04261"/>
    </source>
</evidence>
<dbReference type="Pfam" id="PF04261">
    <property type="entry name" value="Dyp_perox_N"/>
    <property type="match status" value="1"/>
</dbReference>
<organism evidence="11 12">
    <name type="scientific">Hoyosella rhizosphaerae</name>
    <dbReference type="NCBI Taxonomy" id="1755582"/>
    <lineage>
        <taxon>Bacteria</taxon>
        <taxon>Bacillati</taxon>
        <taxon>Actinomycetota</taxon>
        <taxon>Actinomycetes</taxon>
        <taxon>Mycobacteriales</taxon>
        <taxon>Hoyosellaceae</taxon>
        <taxon>Hoyosella</taxon>
    </lineage>
</organism>
<dbReference type="InterPro" id="IPR048328">
    <property type="entry name" value="Dyp_perox_C"/>
</dbReference>
<dbReference type="InterPro" id="IPR006314">
    <property type="entry name" value="Dyp_peroxidase"/>
</dbReference>
<dbReference type="InterPro" id="IPR006311">
    <property type="entry name" value="TAT_signal"/>
</dbReference>
<dbReference type="AlphaFoldDB" id="A0A916U686"/>
<gene>
    <name evidence="11" type="ORF">GCM10011410_13270</name>
</gene>
<feature type="domain" description="Dyp-type peroxidase N-terminal" evidence="9">
    <location>
        <begin position="60"/>
        <end position="203"/>
    </location>
</feature>
<feature type="domain" description="Dyp-type peroxidase C-terminal" evidence="10">
    <location>
        <begin position="215"/>
        <end position="394"/>
    </location>
</feature>
<dbReference type="Proteomes" id="UP000641514">
    <property type="component" value="Unassembled WGS sequence"/>
</dbReference>
<dbReference type="InterPro" id="IPR011008">
    <property type="entry name" value="Dimeric_a/b-barrel"/>
</dbReference>
<dbReference type="InterPro" id="IPR048327">
    <property type="entry name" value="Dyp_perox_N"/>
</dbReference>
<proteinExistence type="inferred from homology"/>
<dbReference type="Pfam" id="PF20628">
    <property type="entry name" value="Dyp_perox_C"/>
    <property type="match status" value="1"/>
</dbReference>
<dbReference type="PANTHER" id="PTHR30521:SF4">
    <property type="entry name" value="DEFERROCHELATASE"/>
    <property type="match status" value="1"/>
</dbReference>
<keyword evidence="4" id="KW-0479">Metal-binding</keyword>
<keyword evidence="7" id="KW-0408">Iron</keyword>